<keyword evidence="1" id="KW-0472">Membrane</keyword>
<keyword evidence="1" id="KW-1133">Transmembrane helix</keyword>
<dbReference type="AlphaFoldDB" id="A0A084JDD2"/>
<protein>
    <submittedName>
        <fullName evidence="2">Membrane protein</fullName>
    </submittedName>
</protein>
<evidence type="ECO:0000313" key="3">
    <source>
        <dbReference type="Proteomes" id="UP000028525"/>
    </source>
</evidence>
<gene>
    <name evidence="2" type="ORF">IO98_21820</name>
</gene>
<reference evidence="2 3" key="1">
    <citation type="submission" date="2014-07" db="EMBL/GenBank/DDBJ databases">
        <title>Draft genome of Clostridium celerecrescens 152B isolated from sediments associated with methane hydrate from Krishna Godavari basin.</title>
        <authorList>
            <person name="Honkalas V.S."/>
            <person name="Dabir A.P."/>
            <person name="Arora P."/>
            <person name="Dhakephalkar P.K."/>
        </authorList>
    </citation>
    <scope>NUCLEOTIDE SEQUENCE [LARGE SCALE GENOMIC DNA]</scope>
    <source>
        <strain evidence="2 3">152B</strain>
    </source>
</reference>
<dbReference type="Proteomes" id="UP000028525">
    <property type="component" value="Unassembled WGS sequence"/>
</dbReference>
<dbReference type="RefSeq" id="WP_038284428.1">
    <property type="nucleotide sequence ID" value="NZ_JPME01000038.1"/>
</dbReference>
<dbReference type="STRING" id="29354.IO98_21820"/>
<feature type="transmembrane region" description="Helical" evidence="1">
    <location>
        <begin position="56"/>
        <end position="72"/>
    </location>
</feature>
<accession>A0A084JDD2</accession>
<dbReference type="OrthoDB" id="9814848at2"/>
<feature type="transmembrane region" description="Helical" evidence="1">
    <location>
        <begin position="6"/>
        <end position="23"/>
    </location>
</feature>
<keyword evidence="1" id="KW-0812">Transmembrane</keyword>
<evidence type="ECO:0000313" key="2">
    <source>
        <dbReference type="EMBL" id="KEZ86966.1"/>
    </source>
</evidence>
<feature type="transmembrane region" description="Helical" evidence="1">
    <location>
        <begin position="30"/>
        <end position="50"/>
    </location>
</feature>
<keyword evidence="3" id="KW-1185">Reference proteome</keyword>
<sequence>MNYDGILIGIGTFLIIGLLHPVVIKGEYYFGSRIWPFFLIGGILCIGFSLACAKGVLSALLAVLGFSLLWSIKELSEQKDRVEKGWFPKNPKRK</sequence>
<dbReference type="InterPro" id="IPR027890">
    <property type="entry name" value="DUF4491"/>
</dbReference>
<proteinExistence type="predicted"/>
<dbReference type="EMBL" id="JPME01000038">
    <property type="protein sequence ID" value="KEZ86966.1"/>
    <property type="molecule type" value="Genomic_DNA"/>
</dbReference>
<evidence type="ECO:0000256" key="1">
    <source>
        <dbReference type="SAM" id="Phobius"/>
    </source>
</evidence>
<comment type="caution">
    <text evidence="2">The sequence shown here is derived from an EMBL/GenBank/DDBJ whole genome shotgun (WGS) entry which is preliminary data.</text>
</comment>
<dbReference type="Pfam" id="PF14898">
    <property type="entry name" value="DUF4491"/>
    <property type="match status" value="1"/>
</dbReference>
<name>A0A084JDD2_9FIRM</name>
<organism evidence="2 3">
    <name type="scientific">Lacrimispora celerecrescens</name>
    <dbReference type="NCBI Taxonomy" id="29354"/>
    <lineage>
        <taxon>Bacteria</taxon>
        <taxon>Bacillati</taxon>
        <taxon>Bacillota</taxon>
        <taxon>Clostridia</taxon>
        <taxon>Lachnospirales</taxon>
        <taxon>Lachnospiraceae</taxon>
        <taxon>Lacrimispora</taxon>
    </lineage>
</organism>